<dbReference type="GO" id="GO:0005783">
    <property type="term" value="C:endoplasmic reticulum"/>
    <property type="evidence" value="ECO:0007669"/>
    <property type="project" value="TreeGrafter"/>
</dbReference>
<evidence type="ECO:0000256" key="2">
    <source>
        <dbReference type="ARBA" id="ARBA00002388"/>
    </source>
</evidence>
<dbReference type="InterPro" id="IPR001179">
    <property type="entry name" value="PPIase_FKBP_dom"/>
</dbReference>
<dbReference type="InterPro" id="IPR044609">
    <property type="entry name" value="FKBP2/11"/>
</dbReference>
<evidence type="ECO:0000256" key="8">
    <source>
        <dbReference type="SAM" id="Phobius"/>
    </source>
</evidence>
<dbReference type="PANTHER" id="PTHR45779:SF7">
    <property type="entry name" value="PEPTIDYLPROLYL ISOMERASE"/>
    <property type="match status" value="1"/>
</dbReference>
<dbReference type="Gene3D" id="3.10.50.40">
    <property type="match status" value="1"/>
</dbReference>
<evidence type="ECO:0000313" key="10">
    <source>
        <dbReference type="EMBL" id="KAG0648073.1"/>
    </source>
</evidence>
<feature type="transmembrane region" description="Helical" evidence="8">
    <location>
        <begin position="171"/>
        <end position="189"/>
    </location>
</feature>
<evidence type="ECO:0000256" key="1">
    <source>
        <dbReference type="ARBA" id="ARBA00000971"/>
    </source>
</evidence>
<evidence type="ECO:0000259" key="9">
    <source>
        <dbReference type="PROSITE" id="PS50059"/>
    </source>
</evidence>
<dbReference type="OrthoDB" id="1902587at2759"/>
<accession>A0A9P7AVX0</accession>
<evidence type="ECO:0000256" key="7">
    <source>
        <dbReference type="SAM" id="MobiDB-lite"/>
    </source>
</evidence>
<feature type="domain" description="PPIase FKBP-type" evidence="9">
    <location>
        <begin position="45"/>
        <end position="108"/>
    </location>
</feature>
<keyword evidence="4 6" id="KW-0697">Rotamase</keyword>
<gene>
    <name evidence="10" type="ORF">D0Z07_5901</name>
</gene>
<comment type="caution">
    <text evidence="10">The sequence shown here is derived from an EMBL/GenBank/DDBJ whole genome shotgun (WGS) entry which is preliminary data.</text>
</comment>
<keyword evidence="8" id="KW-0472">Membrane</keyword>
<keyword evidence="5 6" id="KW-0413">Isomerase</keyword>
<name>A0A9P7AVX0_9HELO</name>
<evidence type="ECO:0000256" key="3">
    <source>
        <dbReference type="ARBA" id="ARBA00013194"/>
    </source>
</evidence>
<feature type="compositionally biased region" description="Low complexity" evidence="7">
    <location>
        <begin position="132"/>
        <end position="145"/>
    </location>
</feature>
<organism evidence="10 11">
    <name type="scientific">Hyphodiscus hymeniophilus</name>
    <dbReference type="NCBI Taxonomy" id="353542"/>
    <lineage>
        <taxon>Eukaryota</taxon>
        <taxon>Fungi</taxon>
        <taxon>Dikarya</taxon>
        <taxon>Ascomycota</taxon>
        <taxon>Pezizomycotina</taxon>
        <taxon>Leotiomycetes</taxon>
        <taxon>Helotiales</taxon>
        <taxon>Hyphodiscaceae</taxon>
        <taxon>Hyphodiscus</taxon>
    </lineage>
</organism>
<dbReference type="EC" id="5.2.1.8" evidence="3 6"/>
<dbReference type="EMBL" id="VNKQ01000011">
    <property type="protein sequence ID" value="KAG0648073.1"/>
    <property type="molecule type" value="Genomic_DNA"/>
</dbReference>
<dbReference type="PROSITE" id="PS50059">
    <property type="entry name" value="FKBP_PPIASE"/>
    <property type="match status" value="1"/>
</dbReference>
<feature type="region of interest" description="Disordered" evidence="7">
    <location>
        <begin position="132"/>
        <end position="160"/>
    </location>
</feature>
<dbReference type="SUPFAM" id="SSF54534">
    <property type="entry name" value="FKBP-like"/>
    <property type="match status" value="1"/>
</dbReference>
<reference evidence="10" key="1">
    <citation type="submission" date="2019-07" db="EMBL/GenBank/DDBJ databases">
        <title>Hyphodiscus hymeniophilus genome sequencing and assembly.</title>
        <authorList>
            <person name="Kramer G."/>
            <person name="Nodwell J."/>
        </authorList>
    </citation>
    <scope>NUCLEOTIDE SEQUENCE</scope>
    <source>
        <strain evidence="10">ATCC 34498</strain>
    </source>
</reference>
<evidence type="ECO:0000313" key="11">
    <source>
        <dbReference type="Proteomes" id="UP000785200"/>
    </source>
</evidence>
<dbReference type="GO" id="GO:0003755">
    <property type="term" value="F:peptidyl-prolyl cis-trans isomerase activity"/>
    <property type="evidence" value="ECO:0007669"/>
    <property type="project" value="UniProtKB-KW"/>
</dbReference>
<keyword evidence="11" id="KW-1185">Reference proteome</keyword>
<comment type="function">
    <text evidence="2">PPIases accelerate the folding of proteins. It catalyzes the cis-trans isomerization of proline imidic peptide bonds in oligopeptides.</text>
</comment>
<dbReference type="PANTHER" id="PTHR45779">
    <property type="entry name" value="PEPTIDYLPROLYL ISOMERASE"/>
    <property type="match status" value="1"/>
</dbReference>
<protein>
    <recommendedName>
        <fullName evidence="3 6">peptidylprolyl isomerase</fullName>
        <ecNumber evidence="3 6">5.2.1.8</ecNumber>
    </recommendedName>
</protein>
<dbReference type="Pfam" id="PF00254">
    <property type="entry name" value="FKBP_C"/>
    <property type="match status" value="1"/>
</dbReference>
<evidence type="ECO:0000256" key="6">
    <source>
        <dbReference type="PROSITE-ProRule" id="PRU00277"/>
    </source>
</evidence>
<dbReference type="Proteomes" id="UP000785200">
    <property type="component" value="Unassembled WGS sequence"/>
</dbReference>
<keyword evidence="8" id="KW-1133">Transmembrane helix</keyword>
<dbReference type="InterPro" id="IPR046357">
    <property type="entry name" value="PPIase_dom_sf"/>
</dbReference>
<comment type="catalytic activity">
    <reaction evidence="1 6">
        <text>[protein]-peptidylproline (omega=180) = [protein]-peptidylproline (omega=0)</text>
        <dbReference type="Rhea" id="RHEA:16237"/>
        <dbReference type="Rhea" id="RHEA-COMP:10747"/>
        <dbReference type="Rhea" id="RHEA-COMP:10748"/>
        <dbReference type="ChEBI" id="CHEBI:83833"/>
        <dbReference type="ChEBI" id="CHEBI:83834"/>
        <dbReference type="EC" id="5.2.1.8"/>
    </reaction>
</comment>
<evidence type="ECO:0000256" key="5">
    <source>
        <dbReference type="ARBA" id="ARBA00023235"/>
    </source>
</evidence>
<sequence length="217" mass="23847">MLFFHHYYLLDQNVLSTPPYHSGDICSRCRTGNRSDKSCSITRAGDIISVNYRGTLPNGEEFDSSYNRQPIQFQLGNAKVIQGWDQGLMDMCIGEKRKLTIPGSLAYGNNRGVGSCQSDCILRKTTYLPLSAASAPSPSHPNSMSEESNQGQEAEMEEEKVLPRQNVLDHVILGTAGLLVIISGTVLFLQAKAKRAGKGIIESNQYKMAGWFTACAH</sequence>
<keyword evidence="8" id="KW-0812">Transmembrane</keyword>
<evidence type="ECO:0000256" key="4">
    <source>
        <dbReference type="ARBA" id="ARBA00023110"/>
    </source>
</evidence>
<dbReference type="AlphaFoldDB" id="A0A9P7AVX0"/>
<proteinExistence type="predicted"/>